<dbReference type="Gene3D" id="3.40.800.10">
    <property type="entry name" value="Ureohydrolase domain"/>
    <property type="match status" value="1"/>
</dbReference>
<keyword evidence="1" id="KW-0479">Metal-binding</keyword>
<dbReference type="EMBL" id="WSEL01000003">
    <property type="protein sequence ID" value="MVQ30187.1"/>
    <property type="molecule type" value="Genomic_DNA"/>
</dbReference>
<proteinExistence type="inferred from homology"/>
<dbReference type="AlphaFoldDB" id="A0A6N8ITL8"/>
<accession>A0A6N8ITL8</accession>
<evidence type="ECO:0000256" key="3">
    <source>
        <dbReference type="PROSITE-ProRule" id="PRU00742"/>
    </source>
</evidence>
<dbReference type="InterPro" id="IPR023696">
    <property type="entry name" value="Ureohydrolase_dom_sf"/>
</dbReference>
<dbReference type="PROSITE" id="PS51409">
    <property type="entry name" value="ARGINASE_2"/>
    <property type="match status" value="1"/>
</dbReference>
<evidence type="ECO:0000313" key="4">
    <source>
        <dbReference type="EMBL" id="MVQ30187.1"/>
    </source>
</evidence>
<comment type="similarity">
    <text evidence="3">Belongs to the arginase family.</text>
</comment>
<dbReference type="RefSeq" id="WP_157398095.1">
    <property type="nucleotide sequence ID" value="NZ_WSEL01000003.1"/>
</dbReference>
<protein>
    <submittedName>
        <fullName evidence="4">Agmatinase</fullName>
    </submittedName>
</protein>
<dbReference type="SUPFAM" id="SSF52768">
    <property type="entry name" value="Arginase/deacetylase"/>
    <property type="match status" value="1"/>
</dbReference>
<dbReference type="PRINTS" id="PR00116">
    <property type="entry name" value="ARGINASE"/>
</dbReference>
<dbReference type="GO" id="GO:0008783">
    <property type="term" value="F:agmatinase activity"/>
    <property type="evidence" value="ECO:0007669"/>
    <property type="project" value="TreeGrafter"/>
</dbReference>
<dbReference type="PANTHER" id="PTHR11358">
    <property type="entry name" value="ARGINASE/AGMATINASE"/>
    <property type="match status" value="1"/>
</dbReference>
<gene>
    <name evidence="4" type="ORF">GON04_12055</name>
</gene>
<name>A0A6N8ITL8_9BURK</name>
<dbReference type="InterPro" id="IPR006035">
    <property type="entry name" value="Ureohydrolase"/>
</dbReference>
<evidence type="ECO:0000256" key="2">
    <source>
        <dbReference type="ARBA" id="ARBA00022801"/>
    </source>
</evidence>
<keyword evidence="5" id="KW-1185">Reference proteome</keyword>
<keyword evidence="2" id="KW-0378">Hydrolase</keyword>
<reference evidence="4 5" key="1">
    <citation type="submission" date="2019-12" db="EMBL/GenBank/DDBJ databases">
        <authorList>
            <person name="Huq M.A."/>
        </authorList>
    </citation>
    <scope>NUCLEOTIDE SEQUENCE [LARGE SCALE GENOMIC DNA]</scope>
    <source>
        <strain evidence="4 5">MAH-25</strain>
    </source>
</reference>
<dbReference type="GO" id="GO:0033389">
    <property type="term" value="P:putrescine biosynthetic process from arginine, via agmatine"/>
    <property type="evidence" value="ECO:0007669"/>
    <property type="project" value="TreeGrafter"/>
</dbReference>
<dbReference type="GO" id="GO:0046872">
    <property type="term" value="F:metal ion binding"/>
    <property type="evidence" value="ECO:0007669"/>
    <property type="project" value="UniProtKB-KW"/>
</dbReference>
<organism evidence="4 5">
    <name type="scientific">Ramlibacter pinisoli</name>
    <dbReference type="NCBI Taxonomy" id="2682844"/>
    <lineage>
        <taxon>Bacteria</taxon>
        <taxon>Pseudomonadati</taxon>
        <taxon>Pseudomonadota</taxon>
        <taxon>Betaproteobacteria</taxon>
        <taxon>Burkholderiales</taxon>
        <taxon>Comamonadaceae</taxon>
        <taxon>Ramlibacter</taxon>
    </lineage>
</organism>
<evidence type="ECO:0000313" key="5">
    <source>
        <dbReference type="Proteomes" id="UP000469385"/>
    </source>
</evidence>
<comment type="caution">
    <text evidence="4">The sequence shown here is derived from an EMBL/GenBank/DDBJ whole genome shotgun (WGS) entry which is preliminary data.</text>
</comment>
<dbReference type="Pfam" id="PF00491">
    <property type="entry name" value="Arginase"/>
    <property type="match status" value="1"/>
</dbReference>
<dbReference type="PANTHER" id="PTHR11358:SF26">
    <property type="entry name" value="GUANIDINO ACID HYDROLASE, MITOCHONDRIAL"/>
    <property type="match status" value="1"/>
</dbReference>
<dbReference type="Proteomes" id="UP000469385">
    <property type="component" value="Unassembled WGS sequence"/>
</dbReference>
<sequence length="313" mass="33129">MADHPYSPGEGLLGPQTFMGLPFAPDAQGARAFVCGVPFDCGTHPTRVGARQGPAHVRRHSTTVRPFHPERGDTDWRQALGAVDVGDIAVVPSQIEVSFAAIERVMTRLQEAPGAVPFTIGGDGSVSLPLMRAAAARHPGLVALHFDAHTDCMAPPAPGLHNTGTQFWYAATEGRIDPARSWHIGMRGTLAVAGSFTTPQELGFRMLPLAQLLERGLRAAMAEVRASVGDAPVYLCWDMDVIDPAFAPGVAAPSWGGLSAREALELLQLLQGLNIVHVDINTVSPPHDPTGAAGSLAAQLLYEAMGLLHARRS</sequence>
<evidence type="ECO:0000256" key="1">
    <source>
        <dbReference type="ARBA" id="ARBA00022723"/>
    </source>
</evidence>
<dbReference type="PIRSF" id="PIRSF036979">
    <property type="entry name" value="Arginase"/>
    <property type="match status" value="1"/>
</dbReference>